<dbReference type="EC" id="3.6.3.-" evidence="13"/>
<accession>A0A174EEZ1</accession>
<dbReference type="InterPro" id="IPR039421">
    <property type="entry name" value="Type_1_exporter"/>
</dbReference>
<evidence type="ECO:0000259" key="11">
    <source>
        <dbReference type="PROSITE" id="PS50893"/>
    </source>
</evidence>
<keyword evidence="2" id="KW-0813">Transport</keyword>
<keyword evidence="6" id="KW-0067">ATP-binding</keyword>
<reference evidence="13 14" key="1">
    <citation type="submission" date="2015-09" db="EMBL/GenBank/DDBJ databases">
        <authorList>
            <consortium name="Pathogen Informatics"/>
        </authorList>
    </citation>
    <scope>NUCLEOTIDE SEQUENCE [LARGE SCALE GENOMIC DNA]</scope>
    <source>
        <strain evidence="13 14">2789STDY5608850</strain>
    </source>
</reference>
<feature type="transmembrane region" description="Helical" evidence="10">
    <location>
        <begin position="21"/>
        <end position="41"/>
    </location>
</feature>
<dbReference type="InterPro" id="IPR027417">
    <property type="entry name" value="P-loop_NTPase"/>
</dbReference>
<dbReference type="Pfam" id="PF00005">
    <property type="entry name" value="ABC_tran"/>
    <property type="match status" value="1"/>
</dbReference>
<evidence type="ECO:0000256" key="4">
    <source>
        <dbReference type="ARBA" id="ARBA00022692"/>
    </source>
</evidence>
<feature type="domain" description="ABC transmembrane type-1" evidence="12">
    <location>
        <begin position="17"/>
        <end position="299"/>
    </location>
</feature>
<gene>
    <name evidence="13" type="primary">yheI</name>
    <name evidence="13" type="ORF">ERS852407_02577</name>
</gene>
<dbReference type="GO" id="GO:0015421">
    <property type="term" value="F:ABC-type oligopeptide transporter activity"/>
    <property type="evidence" value="ECO:0007669"/>
    <property type="project" value="TreeGrafter"/>
</dbReference>
<dbReference type="GO" id="GO:0005886">
    <property type="term" value="C:plasma membrane"/>
    <property type="evidence" value="ECO:0007669"/>
    <property type="project" value="UniProtKB-SubCell"/>
</dbReference>
<feature type="transmembrane region" description="Helical" evidence="10">
    <location>
        <begin position="53"/>
        <end position="74"/>
    </location>
</feature>
<dbReference type="CDD" id="cd18548">
    <property type="entry name" value="ABC_6TM_Tm287_like"/>
    <property type="match status" value="1"/>
</dbReference>
<dbReference type="PROSITE" id="PS50929">
    <property type="entry name" value="ABC_TM1F"/>
    <property type="match status" value="1"/>
</dbReference>
<dbReference type="PROSITE" id="PS00211">
    <property type="entry name" value="ABC_TRANSPORTER_1"/>
    <property type="match status" value="1"/>
</dbReference>
<proteinExistence type="predicted"/>
<comment type="subcellular location">
    <subcellularLocation>
        <location evidence="1">Cell membrane</location>
        <topology evidence="1">Multi-pass membrane protein</topology>
    </subcellularLocation>
</comment>
<sequence length="592" mass="65384">MIKTLLKQVKQYKRESLLTPLFTALEVLLEVLIPFITASIIDKGIEQGNIGQVYFYGGLMLIMAFLSLLSGVLAGKYAAAASSGFACNLRDGMYENIQRFSFSNIDKYSTAGLVTRMTTDVTNVQNSYQMILRIAVRAPLMLVCSMAMCFFINGKLSLIFLAAITVLAAALGLIMTRTTKIFDEVFRKYDDLNASVQENVSAIRVVKAFVREEHENNKFTRAAENLYRLFVKAEGLLALNNPVMMLVVYGCIISLSWFGAKFIVVGGLTTGELTSMFSYVMSVLMSLMMLSMIFVMVTMSAASGRRIAQVLDEKADLTNPENPLMSIPDGSISFSHVSFSYKHGSGEETLHDIDLQIRPGETIGIIGGTGSGKSSLVNLISRLYDVDKGVVRVGGNDVRRYDMEVLRDQVAVVLQKNVLFSGTILDNLRWGREDATREECREACRQACADEFIEQFPDQYETWIEQGGNNVSGGQKQRLCIARALLKKPKILILDDSTSAVDTATDAKIRESFVQKIPGTTKLVIAQRISSVQDADRILVLDDGRISGFDTHENLLRTNEIYCEIYETQMKGGGDFDQPSSAAETGKDGVEA</sequence>
<dbReference type="GO" id="GO:0005524">
    <property type="term" value="F:ATP binding"/>
    <property type="evidence" value="ECO:0007669"/>
    <property type="project" value="UniProtKB-KW"/>
</dbReference>
<evidence type="ECO:0000313" key="13">
    <source>
        <dbReference type="EMBL" id="CUO35009.1"/>
    </source>
</evidence>
<evidence type="ECO:0000256" key="7">
    <source>
        <dbReference type="ARBA" id="ARBA00022989"/>
    </source>
</evidence>
<keyword evidence="8 10" id="KW-0472">Membrane</keyword>
<dbReference type="SUPFAM" id="SSF52540">
    <property type="entry name" value="P-loop containing nucleoside triphosphate hydrolases"/>
    <property type="match status" value="1"/>
</dbReference>
<evidence type="ECO:0000259" key="12">
    <source>
        <dbReference type="PROSITE" id="PS50929"/>
    </source>
</evidence>
<feature type="transmembrane region" description="Helical" evidence="10">
    <location>
        <begin position="276"/>
        <end position="297"/>
    </location>
</feature>
<dbReference type="InterPro" id="IPR036640">
    <property type="entry name" value="ABC1_TM_sf"/>
</dbReference>
<dbReference type="InterPro" id="IPR017871">
    <property type="entry name" value="ABC_transporter-like_CS"/>
</dbReference>
<dbReference type="PANTHER" id="PTHR43394">
    <property type="entry name" value="ATP-DEPENDENT PERMEASE MDL1, MITOCHONDRIAL"/>
    <property type="match status" value="1"/>
</dbReference>
<dbReference type="Proteomes" id="UP000095651">
    <property type="component" value="Unassembled WGS sequence"/>
</dbReference>
<evidence type="ECO:0000256" key="3">
    <source>
        <dbReference type="ARBA" id="ARBA00022475"/>
    </source>
</evidence>
<evidence type="ECO:0000256" key="10">
    <source>
        <dbReference type="SAM" id="Phobius"/>
    </source>
</evidence>
<dbReference type="RefSeq" id="WP_055655588.1">
    <property type="nucleotide sequence ID" value="NZ_CABIXC010000005.1"/>
</dbReference>
<evidence type="ECO:0000313" key="14">
    <source>
        <dbReference type="Proteomes" id="UP000095651"/>
    </source>
</evidence>
<feature type="domain" description="ABC transporter" evidence="11">
    <location>
        <begin position="332"/>
        <end position="568"/>
    </location>
</feature>
<dbReference type="InterPro" id="IPR003593">
    <property type="entry name" value="AAA+_ATPase"/>
</dbReference>
<feature type="transmembrane region" description="Helical" evidence="10">
    <location>
        <begin position="159"/>
        <end position="178"/>
    </location>
</feature>
<feature type="region of interest" description="Disordered" evidence="9">
    <location>
        <begin position="573"/>
        <end position="592"/>
    </location>
</feature>
<dbReference type="SMART" id="SM00382">
    <property type="entry name" value="AAA"/>
    <property type="match status" value="1"/>
</dbReference>
<dbReference type="GO" id="GO:0016887">
    <property type="term" value="F:ATP hydrolysis activity"/>
    <property type="evidence" value="ECO:0007669"/>
    <property type="project" value="InterPro"/>
</dbReference>
<dbReference type="SUPFAM" id="SSF90123">
    <property type="entry name" value="ABC transporter transmembrane region"/>
    <property type="match status" value="1"/>
</dbReference>
<keyword evidence="4 10" id="KW-0812">Transmembrane</keyword>
<feature type="transmembrane region" description="Helical" evidence="10">
    <location>
        <begin position="243"/>
        <end position="264"/>
    </location>
</feature>
<keyword evidence="13" id="KW-0378">Hydrolase</keyword>
<protein>
    <submittedName>
        <fullName evidence="13">Multidrug ABC transporter ATPase</fullName>
        <ecNumber evidence="13">3.6.3.-</ecNumber>
    </submittedName>
</protein>
<dbReference type="PANTHER" id="PTHR43394:SF1">
    <property type="entry name" value="ATP-BINDING CASSETTE SUB-FAMILY B MEMBER 10, MITOCHONDRIAL"/>
    <property type="match status" value="1"/>
</dbReference>
<evidence type="ECO:0000256" key="6">
    <source>
        <dbReference type="ARBA" id="ARBA00022840"/>
    </source>
</evidence>
<evidence type="ECO:0000256" key="9">
    <source>
        <dbReference type="SAM" id="MobiDB-lite"/>
    </source>
</evidence>
<evidence type="ECO:0000256" key="5">
    <source>
        <dbReference type="ARBA" id="ARBA00022741"/>
    </source>
</evidence>
<organism evidence="13 14">
    <name type="scientific">Hungatella hathewayi</name>
    <dbReference type="NCBI Taxonomy" id="154046"/>
    <lineage>
        <taxon>Bacteria</taxon>
        <taxon>Bacillati</taxon>
        <taxon>Bacillota</taxon>
        <taxon>Clostridia</taxon>
        <taxon>Lachnospirales</taxon>
        <taxon>Lachnospiraceae</taxon>
        <taxon>Hungatella</taxon>
    </lineage>
</organism>
<evidence type="ECO:0000256" key="2">
    <source>
        <dbReference type="ARBA" id="ARBA00022448"/>
    </source>
</evidence>
<evidence type="ECO:0000256" key="1">
    <source>
        <dbReference type="ARBA" id="ARBA00004651"/>
    </source>
</evidence>
<evidence type="ECO:0000256" key="8">
    <source>
        <dbReference type="ARBA" id="ARBA00023136"/>
    </source>
</evidence>
<keyword evidence="3" id="KW-1003">Cell membrane</keyword>
<dbReference type="Gene3D" id="1.20.1560.10">
    <property type="entry name" value="ABC transporter type 1, transmembrane domain"/>
    <property type="match status" value="1"/>
</dbReference>
<dbReference type="AlphaFoldDB" id="A0A174EEZ1"/>
<dbReference type="InterPro" id="IPR003439">
    <property type="entry name" value="ABC_transporter-like_ATP-bd"/>
</dbReference>
<keyword evidence="5" id="KW-0547">Nucleotide-binding</keyword>
<keyword evidence="7 10" id="KW-1133">Transmembrane helix</keyword>
<dbReference type="PROSITE" id="PS50893">
    <property type="entry name" value="ABC_TRANSPORTER_2"/>
    <property type="match status" value="1"/>
</dbReference>
<name>A0A174EEZ1_9FIRM</name>
<dbReference type="Pfam" id="PF00664">
    <property type="entry name" value="ABC_membrane"/>
    <property type="match status" value="1"/>
</dbReference>
<dbReference type="Gene3D" id="3.40.50.300">
    <property type="entry name" value="P-loop containing nucleotide triphosphate hydrolases"/>
    <property type="match status" value="1"/>
</dbReference>
<dbReference type="FunFam" id="3.40.50.300:FF:000221">
    <property type="entry name" value="Multidrug ABC transporter ATP-binding protein"/>
    <property type="match status" value="1"/>
</dbReference>
<dbReference type="EMBL" id="CYZE01000005">
    <property type="protein sequence ID" value="CUO35009.1"/>
    <property type="molecule type" value="Genomic_DNA"/>
</dbReference>
<dbReference type="InterPro" id="IPR011527">
    <property type="entry name" value="ABC1_TM_dom"/>
</dbReference>